<gene>
    <name evidence="2" type="ORF">BCR33DRAFT_712936</name>
</gene>
<organism evidence="2 3">
    <name type="scientific">Rhizoclosmatium globosum</name>
    <dbReference type="NCBI Taxonomy" id="329046"/>
    <lineage>
        <taxon>Eukaryota</taxon>
        <taxon>Fungi</taxon>
        <taxon>Fungi incertae sedis</taxon>
        <taxon>Chytridiomycota</taxon>
        <taxon>Chytridiomycota incertae sedis</taxon>
        <taxon>Chytridiomycetes</taxon>
        <taxon>Chytridiales</taxon>
        <taxon>Chytriomycetaceae</taxon>
        <taxon>Rhizoclosmatium</taxon>
    </lineage>
</organism>
<keyword evidence="1" id="KW-0472">Membrane</keyword>
<protein>
    <submittedName>
        <fullName evidence="2">Uncharacterized protein</fullName>
    </submittedName>
</protein>
<evidence type="ECO:0000313" key="3">
    <source>
        <dbReference type="Proteomes" id="UP000193642"/>
    </source>
</evidence>
<evidence type="ECO:0000313" key="2">
    <source>
        <dbReference type="EMBL" id="ORY50987.1"/>
    </source>
</evidence>
<accession>A0A1Y2CVI7</accession>
<proteinExistence type="predicted"/>
<keyword evidence="1" id="KW-1133">Transmembrane helix</keyword>
<keyword evidence="3" id="KW-1185">Reference proteome</keyword>
<keyword evidence="1" id="KW-0812">Transmembrane</keyword>
<name>A0A1Y2CVI7_9FUNG</name>
<reference evidence="2 3" key="1">
    <citation type="submission" date="2016-07" db="EMBL/GenBank/DDBJ databases">
        <title>Pervasive Adenine N6-methylation of Active Genes in Fungi.</title>
        <authorList>
            <consortium name="DOE Joint Genome Institute"/>
            <person name="Mondo S.J."/>
            <person name="Dannebaum R.O."/>
            <person name="Kuo R.C."/>
            <person name="Labutti K."/>
            <person name="Haridas S."/>
            <person name="Kuo A."/>
            <person name="Salamov A."/>
            <person name="Ahrendt S.R."/>
            <person name="Lipzen A."/>
            <person name="Sullivan W."/>
            <person name="Andreopoulos W.B."/>
            <person name="Clum A."/>
            <person name="Lindquist E."/>
            <person name="Daum C."/>
            <person name="Ramamoorthy G.K."/>
            <person name="Gryganskyi A."/>
            <person name="Culley D."/>
            <person name="Magnuson J.K."/>
            <person name="James T.Y."/>
            <person name="O'Malley M.A."/>
            <person name="Stajich J.E."/>
            <person name="Spatafora J.W."/>
            <person name="Visel A."/>
            <person name="Grigoriev I.V."/>
        </authorList>
    </citation>
    <scope>NUCLEOTIDE SEQUENCE [LARGE SCALE GENOMIC DNA]</scope>
    <source>
        <strain evidence="2 3">JEL800</strain>
    </source>
</reference>
<evidence type="ECO:0000256" key="1">
    <source>
        <dbReference type="SAM" id="Phobius"/>
    </source>
</evidence>
<feature type="transmembrane region" description="Helical" evidence="1">
    <location>
        <begin position="12"/>
        <end position="38"/>
    </location>
</feature>
<dbReference type="Proteomes" id="UP000193642">
    <property type="component" value="Unassembled WGS sequence"/>
</dbReference>
<dbReference type="AlphaFoldDB" id="A0A1Y2CVI7"/>
<sequence>MPSANNTTNTDAWYFAPTSILYFLLFVTVLVGIVVYFTTKSFQWTAIAAGIIILLSIITFVIRVQHLKQVQVRNSEAIKAHLETNA</sequence>
<dbReference type="EMBL" id="MCGO01000006">
    <property type="protein sequence ID" value="ORY50987.1"/>
    <property type="molecule type" value="Genomic_DNA"/>
</dbReference>
<feature type="transmembrane region" description="Helical" evidence="1">
    <location>
        <begin position="44"/>
        <end position="64"/>
    </location>
</feature>
<comment type="caution">
    <text evidence="2">The sequence shown here is derived from an EMBL/GenBank/DDBJ whole genome shotgun (WGS) entry which is preliminary data.</text>
</comment>